<dbReference type="EMBL" id="CM004399">
    <property type="protein sequence ID" value="KAG8641059.1"/>
    <property type="molecule type" value="Genomic_DNA"/>
</dbReference>
<accession>A0ACB7GL06</accession>
<proteinExistence type="predicted"/>
<dbReference type="Proteomes" id="UP000091857">
    <property type="component" value="Chromosome 13"/>
</dbReference>
<keyword evidence="2" id="KW-1185">Reference proteome</keyword>
<gene>
    <name evidence="1" type="ORF">MANES_13G101402v8</name>
</gene>
<organism evidence="1 2">
    <name type="scientific">Manihot esculenta</name>
    <name type="common">Cassava</name>
    <name type="synonym">Jatropha manihot</name>
    <dbReference type="NCBI Taxonomy" id="3983"/>
    <lineage>
        <taxon>Eukaryota</taxon>
        <taxon>Viridiplantae</taxon>
        <taxon>Streptophyta</taxon>
        <taxon>Embryophyta</taxon>
        <taxon>Tracheophyta</taxon>
        <taxon>Spermatophyta</taxon>
        <taxon>Magnoliopsida</taxon>
        <taxon>eudicotyledons</taxon>
        <taxon>Gunneridae</taxon>
        <taxon>Pentapetalae</taxon>
        <taxon>rosids</taxon>
        <taxon>fabids</taxon>
        <taxon>Malpighiales</taxon>
        <taxon>Euphorbiaceae</taxon>
        <taxon>Crotonoideae</taxon>
        <taxon>Manihoteae</taxon>
        <taxon>Manihot</taxon>
    </lineage>
</organism>
<sequence length="87" mass="10055">MSYKKIKKKKKTTKSLAGHWIDWIARQSMTEKTNGQSQIGKVSRQGRKGQPVTLNGHSERETCILLQIQLLKRRKTWDDDTSSKITL</sequence>
<comment type="caution">
    <text evidence="1">The sequence shown here is derived from an EMBL/GenBank/DDBJ whole genome shotgun (WGS) entry which is preliminary data.</text>
</comment>
<name>A0ACB7GL06_MANES</name>
<evidence type="ECO:0000313" key="2">
    <source>
        <dbReference type="Proteomes" id="UP000091857"/>
    </source>
</evidence>
<reference evidence="2" key="1">
    <citation type="journal article" date="2016" name="Nat. Biotechnol.">
        <title>Sequencing wild and cultivated cassava and related species reveals extensive interspecific hybridization and genetic diversity.</title>
        <authorList>
            <person name="Bredeson J.V."/>
            <person name="Lyons J.B."/>
            <person name="Prochnik S.E."/>
            <person name="Wu G.A."/>
            <person name="Ha C.M."/>
            <person name="Edsinger-Gonzales E."/>
            <person name="Grimwood J."/>
            <person name="Schmutz J."/>
            <person name="Rabbi I.Y."/>
            <person name="Egesi C."/>
            <person name="Nauluvula P."/>
            <person name="Lebot V."/>
            <person name="Ndunguru J."/>
            <person name="Mkamilo G."/>
            <person name="Bart R.S."/>
            <person name="Setter T.L."/>
            <person name="Gleadow R.M."/>
            <person name="Kulakow P."/>
            <person name="Ferguson M.E."/>
            <person name="Rounsley S."/>
            <person name="Rokhsar D.S."/>
        </authorList>
    </citation>
    <scope>NUCLEOTIDE SEQUENCE [LARGE SCALE GENOMIC DNA]</scope>
    <source>
        <strain evidence="2">cv. AM560-2</strain>
    </source>
</reference>
<protein>
    <submittedName>
        <fullName evidence="1">Uncharacterized protein</fullName>
    </submittedName>
</protein>
<evidence type="ECO:0000313" key="1">
    <source>
        <dbReference type="EMBL" id="KAG8641059.1"/>
    </source>
</evidence>